<evidence type="ECO:0000256" key="1">
    <source>
        <dbReference type="SAM" id="Phobius"/>
    </source>
</evidence>
<feature type="transmembrane region" description="Helical" evidence="1">
    <location>
        <begin position="35"/>
        <end position="63"/>
    </location>
</feature>
<keyword evidence="1" id="KW-0472">Membrane</keyword>
<keyword evidence="1" id="KW-0812">Transmembrane</keyword>
<keyword evidence="3" id="KW-1185">Reference proteome</keyword>
<name>A0A1M6UEE9_9BACT</name>
<protein>
    <submittedName>
        <fullName evidence="2">Uncharacterized protein</fullName>
    </submittedName>
</protein>
<evidence type="ECO:0000313" key="3">
    <source>
        <dbReference type="Proteomes" id="UP000184275"/>
    </source>
</evidence>
<accession>A0A1M6UEE9</accession>
<evidence type="ECO:0000313" key="2">
    <source>
        <dbReference type="EMBL" id="SHK67625.1"/>
    </source>
</evidence>
<dbReference type="Proteomes" id="UP000184275">
    <property type="component" value="Unassembled WGS sequence"/>
</dbReference>
<sequence>MKKRKSVGIASLLNLFFAPIGSLYCHGWVGGVFLIILYAVVIGCGYDAVYVWMCGPIWALMAFCQCKAYNKQLLEEDFRKKLNDKKEG</sequence>
<dbReference type="RefSeq" id="WP_073304189.1">
    <property type="nucleotide sequence ID" value="NZ_FRAW01000013.1"/>
</dbReference>
<dbReference type="AlphaFoldDB" id="A0A1M6UEE9"/>
<gene>
    <name evidence="2" type="ORF">SAMN05720469_11375</name>
</gene>
<organism evidence="2 3">
    <name type="scientific">Fibrobacter intestinalis</name>
    <dbReference type="NCBI Taxonomy" id="28122"/>
    <lineage>
        <taxon>Bacteria</taxon>
        <taxon>Pseudomonadati</taxon>
        <taxon>Fibrobacterota</taxon>
        <taxon>Fibrobacteria</taxon>
        <taxon>Fibrobacterales</taxon>
        <taxon>Fibrobacteraceae</taxon>
        <taxon>Fibrobacter</taxon>
    </lineage>
</organism>
<keyword evidence="1" id="KW-1133">Transmembrane helix</keyword>
<proteinExistence type="predicted"/>
<reference evidence="3" key="1">
    <citation type="submission" date="2016-11" db="EMBL/GenBank/DDBJ databases">
        <authorList>
            <person name="Varghese N."/>
            <person name="Submissions S."/>
        </authorList>
    </citation>
    <scope>NUCLEOTIDE SEQUENCE [LARGE SCALE GENOMIC DNA]</scope>
    <source>
        <strain evidence="3">UWOS</strain>
    </source>
</reference>
<dbReference type="EMBL" id="FRAW01000013">
    <property type="protein sequence ID" value="SHK67625.1"/>
    <property type="molecule type" value="Genomic_DNA"/>
</dbReference>